<proteinExistence type="predicted"/>
<reference evidence="1" key="1">
    <citation type="submission" date="2022-06" db="EMBL/GenBank/DDBJ databases">
        <title>Aquibacillus sp. a new bacterium isolated from soil saline samples.</title>
        <authorList>
            <person name="Galisteo C."/>
            <person name="De La Haba R."/>
            <person name="Sanchez-Porro C."/>
            <person name="Ventosa A."/>
        </authorList>
    </citation>
    <scope>NUCLEOTIDE SEQUENCE</scope>
    <source>
        <strain evidence="1">3ASR75-54</strain>
    </source>
</reference>
<sequence>MNWKQLFDMQKQLDNYIQANHQLVNSDLFDQKVLALLVEIGELANETRVFKFWSNKAPSEMSQILEEYVDGLHFILSLGIEKGFQNIQVTPQPSNNNLTDMFNEVFEEVIVFKQKPSKENYSNLFTAYLTLGKSLSFDESSIQQAYFDKNKVNHQRQDTGY</sequence>
<dbReference type="InterPro" id="IPR016947">
    <property type="entry name" value="UCP030140"/>
</dbReference>
<comment type="caution">
    <text evidence="1">The sequence shown here is derived from an EMBL/GenBank/DDBJ whole genome shotgun (WGS) entry which is preliminary data.</text>
</comment>
<evidence type="ECO:0000313" key="1">
    <source>
        <dbReference type="EMBL" id="MDC3415723.1"/>
    </source>
</evidence>
<organism evidence="1 2">
    <name type="scientific">Aquibacillus salsiterrae</name>
    <dbReference type="NCBI Taxonomy" id="2950439"/>
    <lineage>
        <taxon>Bacteria</taxon>
        <taxon>Bacillati</taxon>
        <taxon>Bacillota</taxon>
        <taxon>Bacilli</taxon>
        <taxon>Bacillales</taxon>
        <taxon>Bacillaceae</taxon>
        <taxon>Aquibacillus</taxon>
    </lineage>
</organism>
<dbReference type="InterPro" id="IPR014871">
    <property type="entry name" value="dUTPase/dCTP_pyrophosphatase"/>
</dbReference>
<dbReference type="AlphaFoldDB" id="A0A9X3WBL2"/>
<dbReference type="Gene3D" id="1.10.4010.10">
    <property type="entry name" value="Type II deoxyuridine triphosphatase"/>
    <property type="match status" value="1"/>
</dbReference>
<evidence type="ECO:0000313" key="2">
    <source>
        <dbReference type="Proteomes" id="UP001145069"/>
    </source>
</evidence>
<dbReference type="EMBL" id="JAMQKC010000001">
    <property type="protein sequence ID" value="MDC3415723.1"/>
    <property type="molecule type" value="Genomic_DNA"/>
</dbReference>
<keyword evidence="2" id="KW-1185">Reference proteome</keyword>
<dbReference type="CDD" id="cd11527">
    <property type="entry name" value="NTP-PPase_dUTPase"/>
    <property type="match status" value="1"/>
</dbReference>
<name>A0A9X3WBL2_9BACI</name>
<accession>A0A9X3WBL2</accession>
<dbReference type="Proteomes" id="UP001145069">
    <property type="component" value="Unassembled WGS sequence"/>
</dbReference>
<dbReference type="PIRSF" id="PIRSF030140">
    <property type="entry name" value="UCP030140"/>
    <property type="match status" value="1"/>
</dbReference>
<protein>
    <submittedName>
        <fullName evidence="1">dUTP diphosphatase</fullName>
    </submittedName>
</protein>
<dbReference type="Pfam" id="PF08761">
    <property type="entry name" value="dUTPase_2"/>
    <property type="match status" value="1"/>
</dbReference>
<dbReference type="SUPFAM" id="SSF101386">
    <property type="entry name" value="all-alpha NTP pyrophosphatases"/>
    <property type="match status" value="1"/>
</dbReference>
<dbReference type="RefSeq" id="WP_272444680.1">
    <property type="nucleotide sequence ID" value="NZ_JAMQKC010000001.1"/>
</dbReference>
<gene>
    <name evidence="1" type="ORF">NC799_02215</name>
</gene>